<comment type="caution">
    <text evidence="5">The sequence shown here is derived from an EMBL/GenBank/DDBJ whole genome shotgun (WGS) entry which is preliminary data.</text>
</comment>
<accession>A0A4C1TT60</accession>
<evidence type="ECO:0000256" key="1">
    <source>
        <dbReference type="ARBA" id="ARBA00001974"/>
    </source>
</evidence>
<evidence type="ECO:0000256" key="2">
    <source>
        <dbReference type="ARBA" id="ARBA00005189"/>
    </source>
</evidence>
<dbReference type="Gene3D" id="2.40.110.10">
    <property type="entry name" value="Butyryl-CoA Dehydrogenase, subunit A, domain 2"/>
    <property type="match status" value="1"/>
</dbReference>
<dbReference type="STRING" id="151549.A0A4C1TT60"/>
<dbReference type="GO" id="GO:0005504">
    <property type="term" value="F:fatty acid binding"/>
    <property type="evidence" value="ECO:0007669"/>
    <property type="project" value="TreeGrafter"/>
</dbReference>
<sequence length="271" mass="30978">MKVSDEQLKVLIPDLPISELDVYRKKALFDWRRMKLSYDTLDTIKLKNDIWEFMRNHPLFQHPLQTPSLDDDRHVTTKRMYALYNERFLPSEKLIEDPRALAAESEAMFMFNSSLAVKLSLTFRMFANTIRGSGKAHHYHYIEDAEEAKIGGCFALTEIAHGSNAKGMRTTATYCPEKKMFILHSEDFEAAKCWVGSLATRSSRSRQNGVKRGQVALLACTLQMHQKNHISRGCASSSLQISQIGSRSVKKQCVSFFTFKSAERPSVFPRT</sequence>
<protein>
    <submittedName>
        <fullName evidence="5">Peroxisomal acyl-coenzyme A oxidase 3</fullName>
    </submittedName>
</protein>
<comment type="cofactor">
    <cofactor evidence="1">
        <name>FAD</name>
        <dbReference type="ChEBI" id="CHEBI:57692"/>
    </cofactor>
</comment>
<evidence type="ECO:0000313" key="6">
    <source>
        <dbReference type="Proteomes" id="UP000299102"/>
    </source>
</evidence>
<dbReference type="GO" id="GO:0071949">
    <property type="term" value="F:FAD binding"/>
    <property type="evidence" value="ECO:0007669"/>
    <property type="project" value="InterPro"/>
</dbReference>
<gene>
    <name evidence="5" type="primary">Acox3</name>
    <name evidence="5" type="ORF">EVAR_17318_1</name>
</gene>
<dbReference type="GO" id="GO:0005777">
    <property type="term" value="C:peroxisome"/>
    <property type="evidence" value="ECO:0007669"/>
    <property type="project" value="InterPro"/>
</dbReference>
<dbReference type="GO" id="GO:0033540">
    <property type="term" value="P:fatty acid beta-oxidation using acyl-CoA oxidase"/>
    <property type="evidence" value="ECO:0007669"/>
    <property type="project" value="TreeGrafter"/>
</dbReference>
<reference evidence="5 6" key="1">
    <citation type="journal article" date="2019" name="Commun. Biol.">
        <title>The bagworm genome reveals a unique fibroin gene that provides high tensile strength.</title>
        <authorList>
            <person name="Kono N."/>
            <person name="Nakamura H."/>
            <person name="Ohtoshi R."/>
            <person name="Tomita M."/>
            <person name="Numata K."/>
            <person name="Arakawa K."/>
        </authorList>
    </citation>
    <scope>NUCLEOTIDE SEQUENCE [LARGE SCALE GENOMIC DNA]</scope>
</reference>
<keyword evidence="4" id="KW-0274">FAD</keyword>
<keyword evidence="6" id="KW-1185">Reference proteome</keyword>
<dbReference type="PANTHER" id="PTHR10909:SF390">
    <property type="entry name" value="PEROXISOMAL ACYL-COENZYME A OXIDASE 3"/>
    <property type="match status" value="1"/>
</dbReference>
<keyword evidence="3" id="KW-0285">Flavoprotein</keyword>
<comment type="pathway">
    <text evidence="2">Lipid metabolism.</text>
</comment>
<dbReference type="GO" id="GO:0055088">
    <property type="term" value="P:lipid homeostasis"/>
    <property type="evidence" value="ECO:0007669"/>
    <property type="project" value="TreeGrafter"/>
</dbReference>
<dbReference type="PANTHER" id="PTHR10909">
    <property type="entry name" value="ELECTRON TRANSPORT OXIDOREDUCTASE"/>
    <property type="match status" value="1"/>
</dbReference>
<dbReference type="Proteomes" id="UP000299102">
    <property type="component" value="Unassembled WGS sequence"/>
</dbReference>
<evidence type="ECO:0000256" key="4">
    <source>
        <dbReference type="ARBA" id="ARBA00022827"/>
    </source>
</evidence>
<dbReference type="InterPro" id="IPR012258">
    <property type="entry name" value="Acyl-CoA_oxidase"/>
</dbReference>
<dbReference type="OrthoDB" id="538336at2759"/>
<proteinExistence type="predicted"/>
<dbReference type="InterPro" id="IPR046373">
    <property type="entry name" value="Acyl-CoA_Oxase/DH_mid-dom_sf"/>
</dbReference>
<dbReference type="EMBL" id="BGZK01000085">
    <property type="protein sequence ID" value="GBP17200.1"/>
    <property type="molecule type" value="Genomic_DNA"/>
</dbReference>
<name>A0A4C1TT60_EUMVA</name>
<evidence type="ECO:0000256" key="3">
    <source>
        <dbReference type="ARBA" id="ARBA00022630"/>
    </source>
</evidence>
<dbReference type="SUPFAM" id="SSF56645">
    <property type="entry name" value="Acyl-CoA dehydrogenase NM domain-like"/>
    <property type="match status" value="1"/>
</dbReference>
<dbReference type="InterPro" id="IPR009100">
    <property type="entry name" value="AcylCoA_DH/oxidase_NM_dom_sf"/>
</dbReference>
<dbReference type="GO" id="GO:0016402">
    <property type="term" value="F:pristanoyl-CoA oxidase activity"/>
    <property type="evidence" value="ECO:0007669"/>
    <property type="project" value="TreeGrafter"/>
</dbReference>
<evidence type="ECO:0000313" key="5">
    <source>
        <dbReference type="EMBL" id="GBP17200.1"/>
    </source>
</evidence>
<organism evidence="5 6">
    <name type="scientific">Eumeta variegata</name>
    <name type="common">Bagworm moth</name>
    <name type="synonym">Eumeta japonica</name>
    <dbReference type="NCBI Taxonomy" id="151549"/>
    <lineage>
        <taxon>Eukaryota</taxon>
        <taxon>Metazoa</taxon>
        <taxon>Ecdysozoa</taxon>
        <taxon>Arthropoda</taxon>
        <taxon>Hexapoda</taxon>
        <taxon>Insecta</taxon>
        <taxon>Pterygota</taxon>
        <taxon>Neoptera</taxon>
        <taxon>Endopterygota</taxon>
        <taxon>Lepidoptera</taxon>
        <taxon>Glossata</taxon>
        <taxon>Ditrysia</taxon>
        <taxon>Tineoidea</taxon>
        <taxon>Psychidae</taxon>
        <taxon>Oiketicinae</taxon>
        <taxon>Eumeta</taxon>
    </lineage>
</organism>
<dbReference type="AlphaFoldDB" id="A0A4C1TT60"/>